<dbReference type="GO" id="GO:0004794">
    <property type="term" value="F:threonine deaminase activity"/>
    <property type="evidence" value="ECO:0007669"/>
    <property type="project" value="TreeGrafter"/>
</dbReference>
<evidence type="ECO:0000313" key="5">
    <source>
        <dbReference type="EMBL" id="SVC18995.1"/>
    </source>
</evidence>
<sequence length="250" mass="27742">AGASISAYSAYSKIKSHIFVPENAPKNKVSQIQLYGSIVHKIPGPRDNSTIEAIKYSEENSIPYSSHNLSPFFIEGTKSFGHEIIKHFNNKQPDHILFPVGNGSLLIGSYKAYEEIKKINPDIKIPKHHGIQTESISPIIEIFSNNKWYPEQAKSTIANGIAILNPPRKYQSANVIKKTNGQGIKVSDESILKWQKELARKDGIFAEITSAVVLSGLDKLVEQKIILPDENVLLPITGFGLKDPPKDLFN</sequence>
<feature type="non-terminal residue" evidence="5">
    <location>
        <position position="1"/>
    </location>
</feature>
<dbReference type="GO" id="GO:0006565">
    <property type="term" value="P:L-serine catabolic process"/>
    <property type="evidence" value="ECO:0007669"/>
    <property type="project" value="TreeGrafter"/>
</dbReference>
<dbReference type="EMBL" id="UINC01078175">
    <property type="protein sequence ID" value="SVC18995.1"/>
    <property type="molecule type" value="Genomic_DNA"/>
</dbReference>
<dbReference type="GO" id="GO:0006567">
    <property type="term" value="P:L-threonine catabolic process"/>
    <property type="evidence" value="ECO:0007669"/>
    <property type="project" value="TreeGrafter"/>
</dbReference>
<keyword evidence="2" id="KW-0663">Pyridoxal phosphate</keyword>
<proteinExistence type="predicted"/>
<dbReference type="InterPro" id="IPR050147">
    <property type="entry name" value="Ser/Thr_Dehydratase"/>
</dbReference>
<dbReference type="GO" id="GO:0009097">
    <property type="term" value="P:isoleucine biosynthetic process"/>
    <property type="evidence" value="ECO:0007669"/>
    <property type="project" value="TreeGrafter"/>
</dbReference>
<dbReference type="AlphaFoldDB" id="A0A382K593"/>
<dbReference type="SUPFAM" id="SSF53686">
    <property type="entry name" value="Tryptophan synthase beta subunit-like PLP-dependent enzymes"/>
    <property type="match status" value="1"/>
</dbReference>
<accession>A0A382K593</accession>
<dbReference type="GO" id="GO:0003941">
    <property type="term" value="F:L-serine ammonia-lyase activity"/>
    <property type="evidence" value="ECO:0007669"/>
    <property type="project" value="TreeGrafter"/>
</dbReference>
<evidence type="ECO:0000256" key="2">
    <source>
        <dbReference type="ARBA" id="ARBA00022898"/>
    </source>
</evidence>
<dbReference type="InterPro" id="IPR001926">
    <property type="entry name" value="TrpB-like_PALP"/>
</dbReference>
<dbReference type="PANTHER" id="PTHR48078:SF6">
    <property type="entry name" value="L-THREONINE DEHYDRATASE CATABOLIC TDCB"/>
    <property type="match status" value="1"/>
</dbReference>
<organism evidence="5">
    <name type="scientific">marine metagenome</name>
    <dbReference type="NCBI Taxonomy" id="408172"/>
    <lineage>
        <taxon>unclassified sequences</taxon>
        <taxon>metagenomes</taxon>
        <taxon>ecological metagenomes</taxon>
    </lineage>
</organism>
<gene>
    <name evidence="5" type="ORF">METZ01_LOCUS271849</name>
</gene>
<comment type="cofactor">
    <cofactor evidence="1">
        <name>pyridoxal 5'-phosphate</name>
        <dbReference type="ChEBI" id="CHEBI:597326"/>
    </cofactor>
</comment>
<reference evidence="5" key="1">
    <citation type="submission" date="2018-05" db="EMBL/GenBank/DDBJ databases">
        <authorList>
            <person name="Lanie J.A."/>
            <person name="Ng W.-L."/>
            <person name="Kazmierczak K.M."/>
            <person name="Andrzejewski T.M."/>
            <person name="Davidsen T.M."/>
            <person name="Wayne K.J."/>
            <person name="Tettelin H."/>
            <person name="Glass J.I."/>
            <person name="Rusch D."/>
            <person name="Podicherti R."/>
            <person name="Tsui H.-C.T."/>
            <person name="Winkler M.E."/>
        </authorList>
    </citation>
    <scope>NUCLEOTIDE SEQUENCE</scope>
</reference>
<dbReference type="PANTHER" id="PTHR48078">
    <property type="entry name" value="THREONINE DEHYDRATASE, MITOCHONDRIAL-RELATED"/>
    <property type="match status" value="1"/>
</dbReference>
<evidence type="ECO:0000259" key="4">
    <source>
        <dbReference type="Pfam" id="PF00291"/>
    </source>
</evidence>
<evidence type="ECO:0000256" key="1">
    <source>
        <dbReference type="ARBA" id="ARBA00001933"/>
    </source>
</evidence>
<keyword evidence="3" id="KW-0456">Lyase</keyword>
<evidence type="ECO:0000256" key="3">
    <source>
        <dbReference type="ARBA" id="ARBA00023239"/>
    </source>
</evidence>
<protein>
    <recommendedName>
        <fullName evidence="4">Tryptophan synthase beta chain-like PALP domain-containing protein</fullName>
    </recommendedName>
</protein>
<dbReference type="Gene3D" id="3.40.50.1100">
    <property type="match status" value="2"/>
</dbReference>
<feature type="domain" description="Tryptophan synthase beta chain-like PALP" evidence="4">
    <location>
        <begin position="1"/>
        <end position="238"/>
    </location>
</feature>
<dbReference type="InterPro" id="IPR036052">
    <property type="entry name" value="TrpB-like_PALP_sf"/>
</dbReference>
<name>A0A382K593_9ZZZZ</name>
<dbReference type="Pfam" id="PF00291">
    <property type="entry name" value="PALP"/>
    <property type="match status" value="1"/>
</dbReference>